<feature type="chain" id="PRO_5047255003" evidence="2">
    <location>
        <begin position="27"/>
        <end position="81"/>
    </location>
</feature>
<reference evidence="3 4" key="1">
    <citation type="submission" date="2022-10" db="EMBL/GenBank/DDBJ databases">
        <title>Xanthomonas sp. H13-6.</title>
        <authorList>
            <person name="Liu X."/>
            <person name="Deng Z."/>
            <person name="Jiang Y."/>
            <person name="Yu T."/>
            <person name="Ai J."/>
        </authorList>
    </citation>
    <scope>NUCLEOTIDE SEQUENCE [LARGE SCALE GENOMIC DNA]</scope>
    <source>
        <strain evidence="3 4">H13-6</strain>
    </source>
</reference>
<dbReference type="EMBL" id="JAPCHY010000011">
    <property type="protein sequence ID" value="MCW4473489.1"/>
    <property type="molecule type" value="Genomic_DNA"/>
</dbReference>
<name>A0ABT3JYB4_9XANT</name>
<comment type="caution">
    <text evidence="3">The sequence shown here is derived from an EMBL/GenBank/DDBJ whole genome shotgun (WGS) entry which is preliminary data.</text>
</comment>
<dbReference type="RefSeq" id="WP_265128472.1">
    <property type="nucleotide sequence ID" value="NZ_JAPCHY010000011.1"/>
</dbReference>
<evidence type="ECO:0000313" key="4">
    <source>
        <dbReference type="Proteomes" id="UP001209922"/>
    </source>
</evidence>
<evidence type="ECO:0000256" key="2">
    <source>
        <dbReference type="SAM" id="SignalP"/>
    </source>
</evidence>
<evidence type="ECO:0000313" key="3">
    <source>
        <dbReference type="EMBL" id="MCW4473489.1"/>
    </source>
</evidence>
<keyword evidence="4" id="KW-1185">Reference proteome</keyword>
<dbReference type="Proteomes" id="UP001209922">
    <property type="component" value="Unassembled WGS sequence"/>
</dbReference>
<feature type="region of interest" description="Disordered" evidence="1">
    <location>
        <begin position="33"/>
        <end position="59"/>
    </location>
</feature>
<protein>
    <submittedName>
        <fullName evidence="3">Uncharacterized protein</fullName>
    </submittedName>
</protein>
<feature type="signal peptide" evidence="2">
    <location>
        <begin position="1"/>
        <end position="26"/>
    </location>
</feature>
<evidence type="ECO:0000256" key="1">
    <source>
        <dbReference type="SAM" id="MobiDB-lite"/>
    </source>
</evidence>
<keyword evidence="2" id="KW-0732">Signal</keyword>
<gene>
    <name evidence="3" type="ORF">OK345_13365</name>
</gene>
<accession>A0ABT3JYB4</accession>
<dbReference type="PROSITE" id="PS51257">
    <property type="entry name" value="PROKAR_LIPOPROTEIN"/>
    <property type="match status" value="1"/>
</dbReference>
<proteinExistence type="predicted"/>
<sequence length="81" mass="8682">MSRKLRRHSLPALFAFGALLLLGCTASERSGMPDADYGALQAGGEPDAEAGRATRAQPARRVRASLSMPYFSFAQSLNPRS</sequence>
<organism evidence="3 4">
    <name type="scientific">Xanthomonas chitinilytica</name>
    <dbReference type="NCBI Taxonomy" id="2989819"/>
    <lineage>
        <taxon>Bacteria</taxon>
        <taxon>Pseudomonadati</taxon>
        <taxon>Pseudomonadota</taxon>
        <taxon>Gammaproteobacteria</taxon>
        <taxon>Lysobacterales</taxon>
        <taxon>Lysobacteraceae</taxon>
        <taxon>Xanthomonas</taxon>
    </lineage>
</organism>